<dbReference type="PROSITE" id="PS50262">
    <property type="entry name" value="G_PROTEIN_RECEP_F1_2"/>
    <property type="match status" value="1"/>
</dbReference>
<dbReference type="PRINTS" id="PR01153">
    <property type="entry name" value="PAFRECEPTOR"/>
</dbReference>
<dbReference type="GO" id="GO:0005886">
    <property type="term" value="C:plasma membrane"/>
    <property type="evidence" value="ECO:0007669"/>
    <property type="project" value="UniProtKB-SubCell"/>
</dbReference>
<dbReference type="InterPro" id="IPR002282">
    <property type="entry name" value="PAF_rcpt"/>
</dbReference>
<protein>
    <recommendedName>
        <fullName evidence="3">Platelet-activating factor receptor</fullName>
    </recommendedName>
</protein>
<reference evidence="17" key="3">
    <citation type="submission" date="2025-08" db="UniProtKB">
        <authorList>
            <consortium name="Ensembl"/>
        </authorList>
    </citation>
    <scope>IDENTIFICATION</scope>
</reference>
<feature type="transmembrane region" description="Helical" evidence="15">
    <location>
        <begin position="121"/>
        <end position="140"/>
    </location>
</feature>
<feature type="domain" description="G-protein coupled receptors family 1 profile" evidence="16">
    <location>
        <begin position="59"/>
        <end position="326"/>
    </location>
</feature>
<reference evidence="18" key="2">
    <citation type="journal article" date="2014" name="Nat. Commun.">
        <title>The cavefish genome reveals candidate genes for eye loss.</title>
        <authorList>
            <person name="McGaugh S.E."/>
            <person name="Gross J.B."/>
            <person name="Aken B."/>
            <person name="Blin M."/>
            <person name="Borowsky R."/>
            <person name="Chalopin D."/>
            <person name="Hinaux H."/>
            <person name="Jeffery W.R."/>
            <person name="Keene A."/>
            <person name="Ma L."/>
            <person name="Minx P."/>
            <person name="Murphy D."/>
            <person name="O'Quin K.E."/>
            <person name="Retaux S."/>
            <person name="Rohner N."/>
            <person name="Searle S.M."/>
            <person name="Stahl B.A."/>
            <person name="Tabin C."/>
            <person name="Volff J.N."/>
            <person name="Yoshizawa M."/>
            <person name="Warren W.C."/>
        </authorList>
    </citation>
    <scope>NUCLEOTIDE SEQUENCE [LARGE SCALE GENOMIC DNA]</scope>
    <source>
        <strain evidence="18">female</strain>
    </source>
</reference>
<comment type="subunit">
    <text evidence="2">Interacts with ARRB1.</text>
</comment>
<keyword evidence="13 14" id="KW-0807">Transducer</keyword>
<dbReference type="FunCoup" id="A0A3B1J222">
    <property type="interactions" value="883"/>
</dbReference>
<feature type="transmembrane region" description="Helical" evidence="15">
    <location>
        <begin position="310"/>
        <end position="329"/>
    </location>
</feature>
<evidence type="ECO:0000256" key="3">
    <source>
        <dbReference type="ARBA" id="ARBA00016224"/>
    </source>
</evidence>
<evidence type="ECO:0000256" key="10">
    <source>
        <dbReference type="ARBA" id="ARBA00023157"/>
    </source>
</evidence>
<dbReference type="InterPro" id="IPR000276">
    <property type="entry name" value="GPCR_Rhodpsn"/>
</dbReference>
<comment type="subcellular location">
    <subcellularLocation>
        <location evidence="1">Cell membrane</location>
        <topology evidence="1">Multi-pass membrane protein</topology>
    </subcellularLocation>
</comment>
<evidence type="ECO:0000256" key="5">
    <source>
        <dbReference type="ARBA" id="ARBA00022500"/>
    </source>
</evidence>
<feature type="transmembrane region" description="Helical" evidence="15">
    <location>
        <begin position="47"/>
        <end position="67"/>
    </location>
</feature>
<dbReference type="PANTHER" id="PTHR24233:SF6">
    <property type="entry name" value="PLATELET-ACTIVATING FACTOR RECEPTOR"/>
    <property type="match status" value="1"/>
</dbReference>
<dbReference type="Proteomes" id="UP000018467">
    <property type="component" value="Unassembled WGS sequence"/>
</dbReference>
<keyword evidence="5" id="KW-0145">Chemotaxis</keyword>
<reference evidence="18" key="1">
    <citation type="submission" date="2013-03" db="EMBL/GenBank/DDBJ databases">
        <authorList>
            <person name="Jeffery W."/>
            <person name="Warren W."/>
            <person name="Wilson R.K."/>
        </authorList>
    </citation>
    <scope>NUCLEOTIDE SEQUENCE</scope>
    <source>
        <strain evidence="18">female</strain>
    </source>
</reference>
<dbReference type="Pfam" id="PF00001">
    <property type="entry name" value="7tm_1"/>
    <property type="match status" value="1"/>
</dbReference>
<dbReference type="PRINTS" id="PR00237">
    <property type="entry name" value="GPCRRHODOPSN"/>
</dbReference>
<dbReference type="GO" id="GO:0004992">
    <property type="term" value="F:platelet activating factor receptor activity"/>
    <property type="evidence" value="ECO:0007669"/>
    <property type="project" value="InterPro"/>
</dbReference>
<dbReference type="InParanoid" id="A0A3B1J222"/>
<feature type="transmembrane region" description="Helical" evidence="15">
    <location>
        <begin position="161"/>
        <end position="180"/>
    </location>
</feature>
<evidence type="ECO:0000256" key="11">
    <source>
        <dbReference type="ARBA" id="ARBA00023170"/>
    </source>
</evidence>
<keyword evidence="6 14" id="KW-0812">Transmembrane</keyword>
<name>A0A3B1J222_ASTMX</name>
<dbReference type="AlphaFoldDB" id="A0A3B1J222"/>
<dbReference type="SUPFAM" id="SSF81321">
    <property type="entry name" value="Family A G protein-coupled receptor-like"/>
    <property type="match status" value="1"/>
</dbReference>
<feature type="transmembrane region" description="Helical" evidence="15">
    <location>
        <begin position="261"/>
        <end position="281"/>
    </location>
</feature>
<keyword evidence="4" id="KW-1003">Cell membrane</keyword>
<evidence type="ECO:0000313" key="17">
    <source>
        <dbReference type="Ensembl" id="ENSAMXP00000035905.1"/>
    </source>
</evidence>
<accession>A0A3B1J222</accession>
<reference evidence="17" key="4">
    <citation type="submission" date="2025-09" db="UniProtKB">
        <authorList>
            <consortium name="Ensembl"/>
        </authorList>
    </citation>
    <scope>IDENTIFICATION</scope>
</reference>
<organism evidence="17 18">
    <name type="scientific">Astyanax mexicanus</name>
    <name type="common">Blind cave fish</name>
    <name type="synonym">Astyanax fasciatus mexicanus</name>
    <dbReference type="NCBI Taxonomy" id="7994"/>
    <lineage>
        <taxon>Eukaryota</taxon>
        <taxon>Metazoa</taxon>
        <taxon>Chordata</taxon>
        <taxon>Craniata</taxon>
        <taxon>Vertebrata</taxon>
        <taxon>Euteleostomi</taxon>
        <taxon>Actinopterygii</taxon>
        <taxon>Neopterygii</taxon>
        <taxon>Teleostei</taxon>
        <taxon>Ostariophysi</taxon>
        <taxon>Characiformes</taxon>
        <taxon>Characoidei</taxon>
        <taxon>Acestrorhamphidae</taxon>
        <taxon>Acestrorhamphinae</taxon>
        <taxon>Astyanax</taxon>
    </lineage>
</organism>
<dbReference type="PANTHER" id="PTHR24233">
    <property type="entry name" value="P2Y PURINOCEPTOR-RELATED G-PROTEIN COUPLED RECEPTOR"/>
    <property type="match status" value="1"/>
</dbReference>
<feature type="transmembrane region" description="Helical" evidence="15">
    <location>
        <begin position="79"/>
        <end position="101"/>
    </location>
</feature>
<proteinExistence type="inferred from homology"/>
<dbReference type="InterPro" id="IPR017452">
    <property type="entry name" value="GPCR_Rhodpsn_7TM"/>
</dbReference>
<evidence type="ECO:0000256" key="13">
    <source>
        <dbReference type="ARBA" id="ARBA00023224"/>
    </source>
</evidence>
<dbReference type="STRING" id="7994.ENSAMXP00000035905"/>
<keyword evidence="18" id="KW-1185">Reference proteome</keyword>
<dbReference type="Gene3D" id="1.20.1070.10">
    <property type="entry name" value="Rhodopsin 7-helix transmembrane proteins"/>
    <property type="match status" value="1"/>
</dbReference>
<dbReference type="Ensembl" id="ENSAMXT00000030065.1">
    <property type="protein sequence ID" value="ENSAMXP00000035905.1"/>
    <property type="gene ID" value="ENSAMXG00000033593.1"/>
</dbReference>
<keyword evidence="10" id="KW-1015">Disulfide bond</keyword>
<dbReference type="GO" id="GO:0006935">
    <property type="term" value="P:chemotaxis"/>
    <property type="evidence" value="ECO:0007669"/>
    <property type="project" value="UniProtKB-KW"/>
</dbReference>
<dbReference type="GO" id="GO:0045028">
    <property type="term" value="F:G protein-coupled purinergic nucleotide receptor activity"/>
    <property type="evidence" value="ECO:0007669"/>
    <property type="project" value="TreeGrafter"/>
</dbReference>
<keyword evidence="8 14" id="KW-0297">G-protein coupled receptor</keyword>
<evidence type="ECO:0000256" key="6">
    <source>
        <dbReference type="ARBA" id="ARBA00022692"/>
    </source>
</evidence>
<evidence type="ECO:0000256" key="9">
    <source>
        <dbReference type="ARBA" id="ARBA00023136"/>
    </source>
</evidence>
<feature type="transmembrane region" description="Helical" evidence="15">
    <location>
        <begin position="210"/>
        <end position="232"/>
    </location>
</feature>
<evidence type="ECO:0000256" key="2">
    <source>
        <dbReference type="ARBA" id="ARBA00011145"/>
    </source>
</evidence>
<evidence type="ECO:0000256" key="15">
    <source>
        <dbReference type="SAM" id="Phobius"/>
    </source>
</evidence>
<keyword evidence="11 14" id="KW-0675">Receptor</keyword>
<evidence type="ECO:0000256" key="14">
    <source>
        <dbReference type="RuleBase" id="RU000688"/>
    </source>
</evidence>
<evidence type="ECO:0000256" key="4">
    <source>
        <dbReference type="ARBA" id="ARBA00022475"/>
    </source>
</evidence>
<keyword evidence="9 15" id="KW-0472">Membrane</keyword>
<keyword evidence="7 15" id="KW-1133">Transmembrane helix</keyword>
<dbReference type="GeneTree" id="ENSGT01110000267167"/>
<evidence type="ECO:0000256" key="7">
    <source>
        <dbReference type="ARBA" id="ARBA00022989"/>
    </source>
</evidence>
<dbReference type="PROSITE" id="PS00237">
    <property type="entry name" value="G_PROTEIN_RECEP_F1_1"/>
    <property type="match status" value="1"/>
</dbReference>
<evidence type="ECO:0000256" key="8">
    <source>
        <dbReference type="ARBA" id="ARBA00023040"/>
    </source>
</evidence>
<comment type="similarity">
    <text evidence="14">Belongs to the G-protein coupled receptor 1 family.</text>
</comment>
<sequence>MSSTVVCGYPICEMIPSDVPVTSRDQDPALLNATFLDSEFRYSLFPAFYGIVFILGLLANVYALFILHHMRETKAMNEMRIYMTNLTVADLLFVCILPFWIDYYVRRGNWMYSDAMCRITGSLFFVNTYCSVLFLTVISINRYWAVTQPLVAASSDCRKRGIIVSFFVWAVTLAAAAKQLTDPGVQEDQNISRCFEGYHNDSREGKLGVAAIHFVIIGIFFAVFLLVILCNVRIAMTLLKQPISQPRPSTGRRPQGTKRRALRMLCAVVGVFVVCFVPHHVVQGPWTLAVLQLTDWSQETRQGLNDAHQVTLMLMGLNCLLDPIVYCFATRKFRKFIQSHLKKVRNGKACSNNTTTMTTNLSIKVRNPNELVSVFEEPEK</sequence>
<evidence type="ECO:0000256" key="12">
    <source>
        <dbReference type="ARBA" id="ARBA00023180"/>
    </source>
</evidence>
<evidence type="ECO:0000259" key="16">
    <source>
        <dbReference type="PROSITE" id="PS50262"/>
    </source>
</evidence>
<dbReference type="Bgee" id="ENSAMXG00000033593">
    <property type="expression patterns" value="Expressed in mesonephros and 10 other cell types or tissues"/>
</dbReference>
<evidence type="ECO:0000256" key="1">
    <source>
        <dbReference type="ARBA" id="ARBA00004651"/>
    </source>
</evidence>
<evidence type="ECO:0000313" key="18">
    <source>
        <dbReference type="Proteomes" id="UP000018467"/>
    </source>
</evidence>
<keyword evidence="12" id="KW-0325">Glycoprotein</keyword>